<sequence>MTSILNSVTVLTYLKSSVMMTFTDANNVRNGVLENAEHLHSEIYSLISVVKENSYTLSHSLYTLFQLTAHINIRLTNICIPF</sequence>
<organism evidence="3">
    <name type="scientific">Brugia timori</name>
    <dbReference type="NCBI Taxonomy" id="42155"/>
    <lineage>
        <taxon>Eukaryota</taxon>
        <taxon>Metazoa</taxon>
        <taxon>Ecdysozoa</taxon>
        <taxon>Nematoda</taxon>
        <taxon>Chromadorea</taxon>
        <taxon>Rhabditida</taxon>
        <taxon>Spirurina</taxon>
        <taxon>Spiruromorpha</taxon>
        <taxon>Filarioidea</taxon>
        <taxon>Onchocercidae</taxon>
        <taxon>Brugia</taxon>
    </lineage>
</organism>
<proteinExistence type="predicted"/>
<evidence type="ECO:0000313" key="2">
    <source>
        <dbReference type="Proteomes" id="UP000280834"/>
    </source>
</evidence>
<dbReference type="Proteomes" id="UP000280834">
    <property type="component" value="Unassembled WGS sequence"/>
</dbReference>
<evidence type="ECO:0000313" key="1">
    <source>
        <dbReference type="EMBL" id="VDO07307.1"/>
    </source>
</evidence>
<accession>A0A0R3Q3S8</accession>
<protein>
    <submittedName>
        <fullName evidence="3">BLOC-1-related complex subunit 7</fullName>
    </submittedName>
</protein>
<reference evidence="1 2" key="2">
    <citation type="submission" date="2018-11" db="EMBL/GenBank/DDBJ databases">
        <authorList>
            <consortium name="Pathogen Informatics"/>
        </authorList>
    </citation>
    <scope>NUCLEOTIDE SEQUENCE [LARGE SCALE GENOMIC DNA]</scope>
</reference>
<evidence type="ECO:0000313" key="3">
    <source>
        <dbReference type="WBParaSite" id="BTMF_0000094601-mRNA-1"/>
    </source>
</evidence>
<reference evidence="3" key="1">
    <citation type="submission" date="2017-02" db="UniProtKB">
        <authorList>
            <consortium name="WormBaseParasite"/>
        </authorList>
    </citation>
    <scope>IDENTIFICATION</scope>
</reference>
<gene>
    <name evidence="1" type="ORF">BTMF_LOCUS310</name>
</gene>
<dbReference type="AlphaFoldDB" id="A0A0R3Q3S8"/>
<dbReference type="EMBL" id="UZAG01000135">
    <property type="protein sequence ID" value="VDO07307.1"/>
    <property type="molecule type" value="Genomic_DNA"/>
</dbReference>
<keyword evidence="2" id="KW-1185">Reference proteome</keyword>
<name>A0A0R3Q3S8_9BILA</name>
<dbReference type="WBParaSite" id="BTMF_0000094601-mRNA-1">
    <property type="protein sequence ID" value="BTMF_0000094601-mRNA-1"/>
    <property type="gene ID" value="BTMF_0000094601"/>
</dbReference>